<accession>A0A4Z1ARU4</accession>
<dbReference type="RefSeq" id="WP_135755648.1">
    <property type="nucleotide sequence ID" value="NZ_RQHS01000005.1"/>
</dbReference>
<keyword evidence="2" id="KW-1185">Reference proteome</keyword>
<organism evidence="1 2">
    <name type="scientific">Leptospira dzoumogneensis</name>
    <dbReference type="NCBI Taxonomy" id="2484904"/>
    <lineage>
        <taxon>Bacteria</taxon>
        <taxon>Pseudomonadati</taxon>
        <taxon>Spirochaetota</taxon>
        <taxon>Spirochaetia</taxon>
        <taxon>Leptospirales</taxon>
        <taxon>Leptospiraceae</taxon>
        <taxon>Leptospira</taxon>
    </lineage>
</organism>
<proteinExistence type="predicted"/>
<comment type="caution">
    <text evidence="1">The sequence shown here is derived from an EMBL/GenBank/DDBJ whole genome shotgun (WGS) entry which is preliminary data.</text>
</comment>
<evidence type="ECO:0000313" key="2">
    <source>
        <dbReference type="Proteomes" id="UP000297241"/>
    </source>
</evidence>
<gene>
    <name evidence="1" type="ORF">EHR06_02980</name>
</gene>
<protein>
    <submittedName>
        <fullName evidence="1">Uncharacterized protein</fullName>
    </submittedName>
</protein>
<evidence type="ECO:0000313" key="1">
    <source>
        <dbReference type="EMBL" id="TGN02987.1"/>
    </source>
</evidence>
<reference evidence="1" key="1">
    <citation type="journal article" date="2019" name="PLoS Negl. Trop. Dis.">
        <title>Revisiting the worldwide diversity of Leptospira species in the environment.</title>
        <authorList>
            <person name="Vincent A.T."/>
            <person name="Schiettekatte O."/>
            <person name="Bourhy P."/>
            <person name="Veyrier F.J."/>
            <person name="Picardeau M."/>
        </authorList>
    </citation>
    <scope>NUCLEOTIDE SEQUENCE [LARGE SCALE GENOMIC DNA]</scope>
    <source>
        <strain evidence="1">201601113</strain>
    </source>
</reference>
<dbReference type="Proteomes" id="UP000297241">
    <property type="component" value="Unassembled WGS sequence"/>
</dbReference>
<dbReference type="AlphaFoldDB" id="A0A4Z1ARU4"/>
<dbReference type="OrthoDB" id="9873849at2"/>
<dbReference type="EMBL" id="RQHS01000005">
    <property type="protein sequence ID" value="TGN02987.1"/>
    <property type="molecule type" value="Genomic_DNA"/>
</dbReference>
<name>A0A4Z1ARU4_9LEPT</name>
<sequence>MSNYSVLSWLLIALTEFDKKDDPIAPLLKLFDLSVGALENIPHSETNEKGYRLRFNLEHQHYLMSEGFETKLDGAIEESVIWVKSLMERYP</sequence>